<dbReference type="Proteomes" id="UP001312865">
    <property type="component" value="Unassembled WGS sequence"/>
</dbReference>
<dbReference type="RefSeq" id="WP_336584878.1">
    <property type="nucleotide sequence ID" value="NZ_JBBAXC010000001.1"/>
</dbReference>
<accession>A0ABU8H851</accession>
<evidence type="ECO:0000313" key="2">
    <source>
        <dbReference type="EMBL" id="MEI5905454.1"/>
    </source>
</evidence>
<comment type="caution">
    <text evidence="2">The sequence shown here is derived from an EMBL/GenBank/DDBJ whole genome shotgun (WGS) entry which is preliminary data.</text>
</comment>
<dbReference type="EMBL" id="JBBAXC010000001">
    <property type="protein sequence ID" value="MEI5905454.1"/>
    <property type="molecule type" value="Genomic_DNA"/>
</dbReference>
<organism evidence="2 3">
    <name type="scientific">Bacillus spongiae</name>
    <dbReference type="NCBI Taxonomy" id="2683610"/>
    <lineage>
        <taxon>Bacteria</taxon>
        <taxon>Bacillati</taxon>
        <taxon>Bacillota</taxon>
        <taxon>Bacilli</taxon>
        <taxon>Bacillales</taxon>
        <taxon>Bacillaceae</taxon>
        <taxon>Bacillus</taxon>
    </lineage>
</organism>
<name>A0ABU8H851_9BACI</name>
<reference evidence="2 3" key="1">
    <citation type="journal article" date="2018" name="J. Microbiol.">
        <title>Bacillus spongiae sp. nov., isolated from sponge of Jeju Island.</title>
        <authorList>
            <person name="Lee G.E."/>
            <person name="Im W.T."/>
            <person name="Park J.S."/>
        </authorList>
    </citation>
    <scope>NUCLEOTIDE SEQUENCE [LARGE SCALE GENOMIC DNA]</scope>
    <source>
        <strain evidence="2 3">135PIL107-10</strain>
    </source>
</reference>
<keyword evidence="1" id="KW-1133">Transmembrane helix</keyword>
<keyword evidence="3" id="KW-1185">Reference proteome</keyword>
<evidence type="ECO:0000313" key="3">
    <source>
        <dbReference type="Proteomes" id="UP001312865"/>
    </source>
</evidence>
<proteinExistence type="predicted"/>
<evidence type="ECO:0000256" key="1">
    <source>
        <dbReference type="SAM" id="Phobius"/>
    </source>
</evidence>
<keyword evidence="1" id="KW-0472">Membrane</keyword>
<feature type="transmembrane region" description="Helical" evidence="1">
    <location>
        <begin position="6"/>
        <end position="25"/>
    </location>
</feature>
<sequence length="96" mass="10575">MRKGILLMGATSFVVWMAVLFIMLFPPREIEVSSTAASASQSENISKAAIEGQLEKDSVSENAEEALQFVDISPLVETNGKISIDQLIQYVNERKN</sequence>
<keyword evidence="1" id="KW-0812">Transmembrane</keyword>
<gene>
    <name evidence="2" type="ORF">WAK64_00045</name>
</gene>
<protein>
    <submittedName>
        <fullName evidence="2">Uncharacterized protein</fullName>
    </submittedName>
</protein>